<evidence type="ECO:0000256" key="2">
    <source>
        <dbReference type="ARBA" id="ARBA00005745"/>
    </source>
</evidence>
<evidence type="ECO:0000313" key="13">
    <source>
        <dbReference type="Proteomes" id="UP000199588"/>
    </source>
</evidence>
<keyword evidence="3 9" id="KW-0813">Transport</keyword>
<keyword evidence="5" id="KW-0997">Cell inner membrane</keyword>
<evidence type="ECO:0000259" key="11">
    <source>
        <dbReference type="Pfam" id="PF00482"/>
    </source>
</evidence>
<reference evidence="12 13" key="1">
    <citation type="submission" date="2016-10" db="EMBL/GenBank/DDBJ databases">
        <authorList>
            <person name="Varghese N."/>
            <person name="Submissions S."/>
        </authorList>
    </citation>
    <scope>NUCLEOTIDE SEQUENCE [LARGE SCALE GENOMIC DNA]</scope>
    <source>
        <strain evidence="12 13">DSM 22022</strain>
    </source>
</reference>
<evidence type="ECO:0000256" key="6">
    <source>
        <dbReference type="ARBA" id="ARBA00022692"/>
    </source>
</evidence>
<dbReference type="PANTHER" id="PTHR30012:SF7">
    <property type="entry name" value="PROTEIN TRANSPORT PROTEIN HOFC HOMOLOG"/>
    <property type="match status" value="1"/>
</dbReference>
<keyword evidence="7 10" id="KW-1133">Transmembrane helix</keyword>
<keyword evidence="8 10" id="KW-0472">Membrane</keyword>
<dbReference type="Gene3D" id="1.20.81.30">
    <property type="entry name" value="Type II secretion system (T2SS), domain F"/>
    <property type="match status" value="2"/>
</dbReference>
<gene>
    <name evidence="12" type="ORF">SAMN02910354_00419</name>
</gene>
<sequence>MTLKRYRWKALNRLKQTQSGFILAESDIQAKQNLLARNLYEIKLQQDWQLRYKVSNAEICDVLNQLATLLDAQIPLKESLHILIQNCSSIPLNQWLRNLLSQLERGFAFSKSIELQGLYLSAQELQLIKVGEMSGKLSYVCSQIAHFRQQQLALQRKIQKILLYPLVVLVISATLTLLLLIFIVPQFAEMYQDNNQDLPFITKFLLVLSHSLTHYIWYITGVTTLTFIFIKKQWRHSIWLYKCTQQLMALMPLISTIKQQARLINFCRSLQLMLNAGIPLQQGLQAFLPQIKTWQNTGALPSDLILVEEVQAILHWIKQGYGFSNSVGSRLFPQQAQQILQVGESSGQLSNILQKIADDYQQQLDHKIDLLSQLLEPFLMLLIGIIIGVIMLGMYLPIFNMGNIM</sequence>
<feature type="domain" description="Type II secretion system protein GspF" evidence="11">
    <location>
        <begin position="266"/>
        <end position="397"/>
    </location>
</feature>
<dbReference type="EMBL" id="FMUQ01000003">
    <property type="protein sequence ID" value="SCX80579.1"/>
    <property type="molecule type" value="Genomic_DNA"/>
</dbReference>
<dbReference type="RefSeq" id="WP_165898036.1">
    <property type="nucleotide sequence ID" value="NZ_CP015031.1"/>
</dbReference>
<dbReference type="Proteomes" id="UP000199588">
    <property type="component" value="Unassembled WGS sequence"/>
</dbReference>
<feature type="domain" description="Type II secretion system protein GspF" evidence="11">
    <location>
        <begin position="63"/>
        <end position="185"/>
    </location>
</feature>
<evidence type="ECO:0000256" key="8">
    <source>
        <dbReference type="ARBA" id="ARBA00023136"/>
    </source>
</evidence>
<comment type="similarity">
    <text evidence="2 9">Belongs to the GSP F family.</text>
</comment>
<evidence type="ECO:0000256" key="4">
    <source>
        <dbReference type="ARBA" id="ARBA00022475"/>
    </source>
</evidence>
<dbReference type="InterPro" id="IPR003004">
    <property type="entry name" value="GspF/PilC"/>
</dbReference>
<evidence type="ECO:0000256" key="10">
    <source>
        <dbReference type="SAM" id="Phobius"/>
    </source>
</evidence>
<feature type="transmembrane region" description="Helical" evidence="10">
    <location>
        <begin position="161"/>
        <end position="184"/>
    </location>
</feature>
<feature type="transmembrane region" description="Helical" evidence="10">
    <location>
        <begin position="204"/>
        <end position="230"/>
    </location>
</feature>
<dbReference type="InterPro" id="IPR001992">
    <property type="entry name" value="T2SS_GspF/T4SS_PilC_CS"/>
</dbReference>
<evidence type="ECO:0000313" key="12">
    <source>
        <dbReference type="EMBL" id="SCX80579.1"/>
    </source>
</evidence>
<dbReference type="InterPro" id="IPR042094">
    <property type="entry name" value="T2SS_GspF_sf"/>
</dbReference>
<comment type="subcellular location">
    <subcellularLocation>
        <location evidence="1 9">Cell inner membrane</location>
        <topology evidence="1 9">Multi-pass membrane protein</topology>
    </subcellularLocation>
</comment>
<keyword evidence="13" id="KW-1185">Reference proteome</keyword>
<dbReference type="InterPro" id="IPR018076">
    <property type="entry name" value="T2SS_GspF_dom"/>
</dbReference>
<evidence type="ECO:0000256" key="9">
    <source>
        <dbReference type="RuleBase" id="RU003923"/>
    </source>
</evidence>
<evidence type="ECO:0000256" key="7">
    <source>
        <dbReference type="ARBA" id="ARBA00022989"/>
    </source>
</evidence>
<dbReference type="PROSITE" id="PS00874">
    <property type="entry name" value="T2SP_F"/>
    <property type="match status" value="1"/>
</dbReference>
<comment type="caution">
    <text evidence="12">The sequence shown here is derived from an EMBL/GenBank/DDBJ whole genome shotgun (WGS) entry which is preliminary data.</text>
</comment>
<evidence type="ECO:0000256" key="1">
    <source>
        <dbReference type="ARBA" id="ARBA00004429"/>
    </source>
</evidence>
<name>A0A1G5ARU9_9PAST</name>
<evidence type="ECO:0000256" key="5">
    <source>
        <dbReference type="ARBA" id="ARBA00022519"/>
    </source>
</evidence>
<evidence type="ECO:0000256" key="3">
    <source>
        <dbReference type="ARBA" id="ARBA00022448"/>
    </source>
</evidence>
<feature type="transmembrane region" description="Helical" evidence="10">
    <location>
        <begin position="378"/>
        <end position="398"/>
    </location>
</feature>
<protein>
    <submittedName>
        <fullName evidence="12">Protein transport protein HofC</fullName>
    </submittedName>
</protein>
<dbReference type="PRINTS" id="PR00812">
    <property type="entry name" value="BCTERIALGSPF"/>
</dbReference>
<organism evidence="12 13">
    <name type="scientific">Basfia succiniciproducens</name>
    <dbReference type="NCBI Taxonomy" id="653940"/>
    <lineage>
        <taxon>Bacteria</taxon>
        <taxon>Pseudomonadati</taxon>
        <taxon>Pseudomonadota</taxon>
        <taxon>Gammaproteobacteria</taxon>
        <taxon>Pasteurellales</taxon>
        <taxon>Pasteurellaceae</taxon>
        <taxon>Basfia</taxon>
    </lineage>
</organism>
<dbReference type="PANTHER" id="PTHR30012">
    <property type="entry name" value="GENERAL SECRETION PATHWAY PROTEIN"/>
    <property type="match status" value="1"/>
</dbReference>
<dbReference type="Pfam" id="PF00482">
    <property type="entry name" value="T2SSF"/>
    <property type="match status" value="2"/>
</dbReference>
<keyword evidence="4" id="KW-1003">Cell membrane</keyword>
<keyword evidence="6 9" id="KW-0812">Transmembrane</keyword>
<accession>A0A1G5ARU9</accession>
<proteinExistence type="inferred from homology"/>